<proteinExistence type="predicted"/>
<keyword evidence="2 5" id="KW-0456">Lyase</keyword>
<keyword evidence="1" id="KW-0732">Signal</keyword>
<dbReference type="OrthoDB" id="222550at2"/>
<protein>
    <submittedName>
        <fullName evidence="5">Alginate lyase</fullName>
    </submittedName>
</protein>
<dbReference type="InterPro" id="IPR008929">
    <property type="entry name" value="Chondroitin_lyas"/>
</dbReference>
<feature type="domain" description="Alginate lyase" evidence="4">
    <location>
        <begin position="71"/>
        <end position="237"/>
    </location>
</feature>
<dbReference type="Proteomes" id="UP000316213">
    <property type="component" value="Unassembled WGS sequence"/>
</dbReference>
<evidence type="ECO:0000313" key="6">
    <source>
        <dbReference type="Proteomes" id="UP000316213"/>
    </source>
</evidence>
<dbReference type="Gene3D" id="1.50.10.100">
    <property type="entry name" value="Chondroitin AC/alginate lyase"/>
    <property type="match status" value="1"/>
</dbReference>
<dbReference type="RefSeq" id="WP_146581462.1">
    <property type="nucleotide sequence ID" value="NZ_SJPM01000016.1"/>
</dbReference>
<comment type="caution">
    <text evidence="5">The sequence shown here is derived from an EMBL/GenBank/DDBJ whole genome shotgun (WGS) entry which is preliminary data.</text>
</comment>
<keyword evidence="6" id="KW-1185">Reference proteome</keyword>
<reference evidence="5 6" key="1">
    <citation type="submission" date="2019-02" db="EMBL/GenBank/DDBJ databases">
        <title>Deep-cultivation of Planctomycetes and their phenomic and genomic characterization uncovers novel biology.</title>
        <authorList>
            <person name="Wiegand S."/>
            <person name="Jogler M."/>
            <person name="Boedeker C."/>
            <person name="Pinto D."/>
            <person name="Vollmers J."/>
            <person name="Rivas-Marin E."/>
            <person name="Kohn T."/>
            <person name="Peeters S.H."/>
            <person name="Heuer A."/>
            <person name="Rast P."/>
            <person name="Oberbeckmann S."/>
            <person name="Bunk B."/>
            <person name="Jeske O."/>
            <person name="Meyerdierks A."/>
            <person name="Storesund J.E."/>
            <person name="Kallscheuer N."/>
            <person name="Luecker S."/>
            <person name="Lage O.M."/>
            <person name="Pohl T."/>
            <person name="Merkel B.J."/>
            <person name="Hornburger P."/>
            <person name="Mueller R.-W."/>
            <person name="Bruemmer F."/>
            <person name="Labrenz M."/>
            <person name="Spormann A.M."/>
            <person name="Op Den Camp H."/>
            <person name="Overmann J."/>
            <person name="Amann R."/>
            <person name="Jetten M.S.M."/>
            <person name="Mascher T."/>
            <person name="Medema M.H."/>
            <person name="Devos D.P."/>
            <person name="Kaster A.-K."/>
            <person name="Ovreas L."/>
            <person name="Rohde M."/>
            <person name="Galperin M.Y."/>
            <person name="Jogler C."/>
        </authorList>
    </citation>
    <scope>NUCLEOTIDE SEQUENCE [LARGE SCALE GENOMIC DNA]</scope>
    <source>
        <strain evidence="5 6">Pla100</strain>
    </source>
</reference>
<evidence type="ECO:0000259" key="4">
    <source>
        <dbReference type="Pfam" id="PF05426"/>
    </source>
</evidence>
<name>A0A5C5ZW19_9BACT</name>
<gene>
    <name evidence="5" type="ORF">Pla100_53910</name>
</gene>
<evidence type="ECO:0000256" key="2">
    <source>
        <dbReference type="ARBA" id="ARBA00023239"/>
    </source>
</evidence>
<evidence type="ECO:0000256" key="1">
    <source>
        <dbReference type="ARBA" id="ARBA00022729"/>
    </source>
</evidence>
<dbReference type="EMBL" id="SJPM01000016">
    <property type="protein sequence ID" value="TWT91217.1"/>
    <property type="molecule type" value="Genomic_DNA"/>
</dbReference>
<evidence type="ECO:0000313" key="5">
    <source>
        <dbReference type="EMBL" id="TWT91217.1"/>
    </source>
</evidence>
<dbReference type="Pfam" id="PF05426">
    <property type="entry name" value="Alginate_lyase"/>
    <property type="match status" value="1"/>
</dbReference>
<accession>A0A5C5ZW19</accession>
<dbReference type="InterPro" id="IPR008397">
    <property type="entry name" value="Alginate_lyase_dom"/>
</dbReference>
<sequence>MQLQSPPHLFNFRLMRVYVGLCLLTLFVRHNAIADEPAFVHPGIAHTRAGIQRIKSKLDSLEEPWTSEWNQLKQSPDASLDWSPDPRAHVERGPSNNPDIGSSEFDRDGTAAYTLALRWVLSGDEAYAQKSARIIDVWSATLKTVTNHDARLLIGMTGQKYCNAAEILRHTWDGWPESNQEQFRSMLRNVWYPIIKDFYPSANGNWDASMMQTMIAMGIYLDDREMFQRAVDYFLEGEGTGMAANRSRDDFRVGRQDGVREVRRSRSGRRSYSTLPWDALMFRDLSAATSEWR</sequence>
<dbReference type="AlphaFoldDB" id="A0A5C5ZW19"/>
<organism evidence="5 6">
    <name type="scientific">Neorhodopirellula pilleata</name>
    <dbReference type="NCBI Taxonomy" id="2714738"/>
    <lineage>
        <taxon>Bacteria</taxon>
        <taxon>Pseudomonadati</taxon>
        <taxon>Planctomycetota</taxon>
        <taxon>Planctomycetia</taxon>
        <taxon>Pirellulales</taxon>
        <taxon>Pirellulaceae</taxon>
        <taxon>Neorhodopirellula</taxon>
    </lineage>
</organism>
<feature type="region of interest" description="Disordered" evidence="3">
    <location>
        <begin position="72"/>
        <end position="105"/>
    </location>
</feature>
<dbReference type="GO" id="GO:0042597">
    <property type="term" value="C:periplasmic space"/>
    <property type="evidence" value="ECO:0007669"/>
    <property type="project" value="InterPro"/>
</dbReference>
<dbReference type="SUPFAM" id="SSF48230">
    <property type="entry name" value="Chondroitin AC/alginate lyase"/>
    <property type="match status" value="1"/>
</dbReference>
<evidence type="ECO:0000256" key="3">
    <source>
        <dbReference type="SAM" id="MobiDB-lite"/>
    </source>
</evidence>
<dbReference type="GO" id="GO:0016829">
    <property type="term" value="F:lyase activity"/>
    <property type="evidence" value="ECO:0007669"/>
    <property type="project" value="UniProtKB-KW"/>
</dbReference>